<dbReference type="OrthoDB" id="9012782at2"/>
<dbReference type="RefSeq" id="WP_046964941.1">
    <property type="nucleotide sequence ID" value="NZ_MDEI01000004.1"/>
</dbReference>
<dbReference type="Proteomes" id="UP000238191">
    <property type="component" value="Unassembled WGS sequence"/>
</dbReference>
<evidence type="ECO:0000313" key="1">
    <source>
        <dbReference type="EMBL" id="PPU69223.1"/>
    </source>
</evidence>
<comment type="caution">
    <text evidence="1">The sequence shown here is derived from an EMBL/GenBank/DDBJ whole genome shotgun (WGS) entry which is preliminary data.</text>
</comment>
<proteinExistence type="predicted"/>
<dbReference type="EMBL" id="MDEI01000004">
    <property type="protein sequence ID" value="PPU69223.1"/>
    <property type="molecule type" value="Genomic_DNA"/>
</dbReference>
<gene>
    <name evidence="1" type="ORF">XpiCFBP4643_06785</name>
</gene>
<name>A0A2S7D5W1_9XANT</name>
<sequence length="106" mass="11661">MSVIEIGQRNIAPSCEDPKHDVYVFSIELGSARPFWLEQSIHGGHADRGGCIMLALHELDGWRGDWRLHLTHAGCAWAIPLLEEALRNGDVQAAIDAIVARVRVPG</sequence>
<reference evidence="2" key="1">
    <citation type="submission" date="2016-08" db="EMBL/GenBank/DDBJ databases">
        <authorList>
            <person name="Merda D."/>
            <person name="Briand M."/>
            <person name="Taghouti G."/>
            <person name="Carrere S."/>
            <person name="Gouzy J."/>
            <person name="Portier P."/>
            <person name="Jacques M.-A."/>
            <person name="Fischer-Le Saux M."/>
        </authorList>
    </citation>
    <scope>NUCLEOTIDE SEQUENCE [LARGE SCALE GENOMIC DNA]</scope>
    <source>
        <strain evidence="2">CFBP4643</strain>
    </source>
</reference>
<dbReference type="AlphaFoldDB" id="A0A2S7D5W1"/>
<evidence type="ECO:0000313" key="2">
    <source>
        <dbReference type="Proteomes" id="UP000238191"/>
    </source>
</evidence>
<protein>
    <submittedName>
        <fullName evidence="1">Uncharacterized protein</fullName>
    </submittedName>
</protein>
<accession>A0A2S7D5W1</accession>
<organism evidence="1 2">
    <name type="scientific">Xanthomonas pisi</name>
    <dbReference type="NCBI Taxonomy" id="56457"/>
    <lineage>
        <taxon>Bacteria</taxon>
        <taxon>Pseudomonadati</taxon>
        <taxon>Pseudomonadota</taxon>
        <taxon>Gammaproteobacteria</taxon>
        <taxon>Lysobacterales</taxon>
        <taxon>Lysobacteraceae</taxon>
        <taxon>Xanthomonas</taxon>
    </lineage>
</organism>
<keyword evidence="2" id="KW-1185">Reference proteome</keyword>